<dbReference type="VEuPathDB" id="PlasmoDB:PRCDC_0612900"/>
<evidence type="ECO:0000256" key="5">
    <source>
        <dbReference type="ARBA" id="ARBA00023014"/>
    </source>
</evidence>
<comment type="caution">
    <text evidence="8">The sequence shown here is derived from an EMBL/GenBank/DDBJ whole genome shotgun (WGS) entry which is preliminary data.</text>
</comment>
<evidence type="ECO:0000259" key="7">
    <source>
        <dbReference type="Pfam" id="PF02906"/>
    </source>
</evidence>
<dbReference type="InterPro" id="IPR004108">
    <property type="entry name" value="Fe_hydrogenase_lsu_C"/>
</dbReference>
<dbReference type="GO" id="GO:0051539">
    <property type="term" value="F:4 iron, 4 sulfur cluster binding"/>
    <property type="evidence" value="ECO:0007669"/>
    <property type="project" value="UniProtKB-KW"/>
</dbReference>
<keyword evidence="4" id="KW-0408">Iron</keyword>
<protein>
    <submittedName>
        <fullName evidence="8">Cytosolic Fe-S cluster assembly factor NAR1, putative</fullName>
    </submittedName>
</protein>
<dbReference type="FunFam" id="3.40.50.1780:FF:000007">
    <property type="entry name" value="Cytosolic Fe-S cluster assembly factor NAR1, putative"/>
    <property type="match status" value="1"/>
</dbReference>
<dbReference type="Gene3D" id="3.40.950.10">
    <property type="entry name" value="Fe-only Hydrogenase (Larger Subunit), Chain L, domain 3"/>
    <property type="match status" value="2"/>
</dbReference>
<keyword evidence="2" id="KW-0004">4Fe-4S</keyword>
<dbReference type="RefSeq" id="XP_012761959.2">
    <property type="nucleotide sequence ID" value="XM_012906505.2"/>
</dbReference>
<dbReference type="GO" id="GO:0046872">
    <property type="term" value="F:metal ion binding"/>
    <property type="evidence" value="ECO:0007669"/>
    <property type="project" value="UniProtKB-KW"/>
</dbReference>
<evidence type="ECO:0000256" key="3">
    <source>
        <dbReference type="ARBA" id="ARBA00022723"/>
    </source>
</evidence>
<dbReference type="KEGG" id="prei:PRSY57_0612900"/>
<dbReference type="InterPro" id="IPR050340">
    <property type="entry name" value="Cytosolic_Fe-S_CAF"/>
</dbReference>
<proteinExistence type="inferred from homology"/>
<dbReference type="Proteomes" id="UP000076359">
    <property type="component" value="Unassembled WGS sequence"/>
</dbReference>
<evidence type="ECO:0000313" key="9">
    <source>
        <dbReference type="Proteomes" id="UP000076359"/>
    </source>
</evidence>
<dbReference type="InterPro" id="IPR009016">
    <property type="entry name" value="Fe_hydrogenase"/>
</dbReference>
<name>A0A151LPE3_PLARE</name>
<dbReference type="FunFam" id="3.30.70.20:FF:000042">
    <property type="entry name" value="Cytosolic Fe-S cluster assembly factor NAR1"/>
    <property type="match status" value="1"/>
</dbReference>
<feature type="compositionally biased region" description="Low complexity" evidence="6">
    <location>
        <begin position="212"/>
        <end position="244"/>
    </location>
</feature>
<dbReference type="EMBL" id="LVLA01000007">
    <property type="protein sequence ID" value="KYO01026.1"/>
    <property type="molecule type" value="Genomic_DNA"/>
</dbReference>
<feature type="region of interest" description="Disordered" evidence="6">
    <location>
        <begin position="206"/>
        <end position="258"/>
    </location>
</feature>
<dbReference type="GeneID" id="24530083"/>
<dbReference type="SUPFAM" id="SSF53920">
    <property type="entry name" value="Fe-only hydrogenase"/>
    <property type="match status" value="1"/>
</dbReference>
<dbReference type="Gene3D" id="3.40.50.1780">
    <property type="match status" value="2"/>
</dbReference>
<keyword evidence="3" id="KW-0479">Metal-binding</keyword>
<evidence type="ECO:0000313" key="8">
    <source>
        <dbReference type="EMBL" id="KYO01026.1"/>
    </source>
</evidence>
<dbReference type="Gene3D" id="3.30.70.20">
    <property type="match status" value="1"/>
</dbReference>
<reference evidence="8 9" key="1">
    <citation type="journal article" date="2016" name="Nat. Commun.">
        <title>Genomes of cryptic chimpanzee Plasmodium species reveal key evolutionary events leading to human malaria.</title>
        <authorList>
            <person name="Sundararaman S.A."/>
            <person name="Plenderleith L.J."/>
            <person name="Liu W."/>
            <person name="Loy D.E."/>
            <person name="Learn G.H."/>
            <person name="Li Y."/>
            <person name="Shaw K.S."/>
            <person name="Ayouba A."/>
            <person name="Peeters M."/>
            <person name="Speede S."/>
            <person name="Shaw G.M."/>
            <person name="Bushman F.D."/>
            <person name="Brisson D."/>
            <person name="Rayner J.C."/>
            <person name="Sharp P.M."/>
            <person name="Hahn B.H."/>
        </authorList>
    </citation>
    <scope>NUCLEOTIDE SEQUENCE [LARGE SCALE GENOMIC DNA]</scope>
    <source>
        <strain evidence="8 9">SY57</strain>
    </source>
</reference>
<evidence type="ECO:0000256" key="6">
    <source>
        <dbReference type="SAM" id="MobiDB-lite"/>
    </source>
</evidence>
<keyword evidence="5" id="KW-0411">Iron-sulfur</keyword>
<feature type="domain" description="Iron hydrogenase large subunit C-terminal" evidence="7">
    <location>
        <begin position="451"/>
        <end position="556"/>
    </location>
</feature>
<dbReference type="Pfam" id="PF02906">
    <property type="entry name" value="Fe_hyd_lg_C"/>
    <property type="match status" value="1"/>
</dbReference>
<comment type="similarity">
    <text evidence="1">Belongs to the NARF family.</text>
</comment>
<evidence type="ECO:0000256" key="2">
    <source>
        <dbReference type="ARBA" id="ARBA00022485"/>
    </source>
</evidence>
<dbReference type="VEuPathDB" id="PlasmoDB:PRG01_0613900"/>
<evidence type="ECO:0000256" key="1">
    <source>
        <dbReference type="ARBA" id="ARBA00006596"/>
    </source>
</evidence>
<organism evidence="8 9">
    <name type="scientific">Plasmodium reichenowi</name>
    <dbReference type="NCBI Taxonomy" id="5854"/>
    <lineage>
        <taxon>Eukaryota</taxon>
        <taxon>Sar</taxon>
        <taxon>Alveolata</taxon>
        <taxon>Apicomplexa</taxon>
        <taxon>Aconoidasida</taxon>
        <taxon>Haemosporida</taxon>
        <taxon>Plasmodiidae</taxon>
        <taxon>Plasmodium</taxon>
        <taxon>Plasmodium (Laverania)</taxon>
    </lineage>
</organism>
<gene>
    <name evidence="8" type="ORF">PRSY57_0612900</name>
</gene>
<sequence length="883" mass="104657">MFSNLIKLENLNDYNNEAEKCIKPFLYKNSSIDDEENDNFIQVERPNLINIKKIKKKNYNRKERGEISLTDCLACSGCVTNEETTFLKSQNCIEIINTVKKKKINIISLSLQSVTALSVYYKLPISTIQKKLCFFFKSLNFHYVYDSSLGELITLNEAKKEFLEYFFKNNETYENNNIYPCDDHVENVNHQKEKNILIRSIFNDKKKKKKNPSYNDNNNNDNDNDYDNNNNNNNNNNDNDYDNNNNDKHYRNNSYDKYVSSYSNNSSNKFSLQYKDKKIGQKTFPLICSHCSGTVIYGEKNFENDLLNSFSKIKSSQDIQGIILKILHLHNSVLYTYPSLNKYIYNNFFRLYNYKFNWINICRKHFLKNYRFNDSASKKKNNNNFDNDNNMGVFKEMEALNIYDINHVYLLYCFDKKLEACRIHQEQQTSIENNMKNYLSGQNVDYNIYIKKEQDQNKFYCVDAVMTTVELIELINNMNIDFYTLPELYVDNIYKLIKRISQDDIRGVHNIVSALSDVLNENVSSTTKMEHIKNNNDDDNNNNNNNNNICTAQEYKDKSIATGNMNEQNKKNNIMLNHTEANYMKYIYDDLFLHYLIRCSHKNNISMGYGEEIFKYVCKEIFNFPVDENNFNLKYEDIIVLSLFKNNNCVFRVILSYGFKSMHNVLRKIKELKNEHTKNYKNVDEQVSHYDENKNTYDINITYNLLFNGRIDYVELMACEKGCLFGCAQNIFSEPVEKFSYCSCNNFDIFKKLDKQEIISNFDFLQVSNDKNKKETNKLCCNENHKNYVMNSLYNNNNNNNNNNDQDENLFISEYKDKEKLFKKLFNTMHDDQYTLYVNSKNCIYDHTINSFLKNIFHVFNNANFHLFKATFSSKKKLDITNW</sequence>
<dbReference type="PANTHER" id="PTHR11615">
    <property type="entry name" value="NITRATE, FORMATE, IRON DEHYDROGENASE"/>
    <property type="match status" value="1"/>
</dbReference>
<dbReference type="AlphaFoldDB" id="A0A151LPE3"/>
<evidence type="ECO:0000256" key="4">
    <source>
        <dbReference type="ARBA" id="ARBA00023004"/>
    </source>
</evidence>
<accession>A0A151LPE3</accession>